<name>A0ABT8K221_9MICC</name>
<dbReference type="RefSeq" id="WP_301227479.1">
    <property type="nucleotide sequence ID" value="NZ_JAROCG010000001.1"/>
</dbReference>
<evidence type="ECO:0000313" key="2">
    <source>
        <dbReference type="EMBL" id="MDN4611484.1"/>
    </source>
</evidence>
<dbReference type="Proteomes" id="UP001174209">
    <property type="component" value="Unassembled WGS sequence"/>
</dbReference>
<accession>A0ABT8K221</accession>
<dbReference type="Pfam" id="PF00753">
    <property type="entry name" value="Lactamase_B"/>
    <property type="match status" value="1"/>
</dbReference>
<evidence type="ECO:0000259" key="1">
    <source>
        <dbReference type="SMART" id="SM00849"/>
    </source>
</evidence>
<feature type="domain" description="Metallo-beta-lactamase" evidence="1">
    <location>
        <begin position="8"/>
        <end position="180"/>
    </location>
</feature>
<dbReference type="InterPro" id="IPR052159">
    <property type="entry name" value="Competence_DNA_uptake"/>
</dbReference>
<organism evidence="2 3">
    <name type="scientific">Arthrobacter burdickii</name>
    <dbReference type="NCBI Taxonomy" id="3035920"/>
    <lineage>
        <taxon>Bacteria</taxon>
        <taxon>Bacillati</taxon>
        <taxon>Actinomycetota</taxon>
        <taxon>Actinomycetes</taxon>
        <taxon>Micrococcales</taxon>
        <taxon>Micrococcaceae</taxon>
        <taxon>Arthrobacter</taxon>
    </lineage>
</organism>
<gene>
    <name evidence="2" type="ORF">P5G52_11485</name>
</gene>
<dbReference type="InterPro" id="IPR001279">
    <property type="entry name" value="Metallo-B-lactamas"/>
</dbReference>
<proteinExistence type="predicted"/>
<dbReference type="InterPro" id="IPR036866">
    <property type="entry name" value="RibonucZ/Hydroxyglut_hydro"/>
</dbReference>
<sequence length="251" mass="26154">MAMCDVGQGDGIVVRTTAGHALVVDAGPDPDAMDRCLDHLEVDVIDALVITHLHDDHYGGVVRAIRGRALTALYYSTSEESPPREVTEAAAAAGLEAERLTSSTTLDLPQIQVDVLWPTGDTVPSEENNASAVLDVVVPTPDRSVTLLLTGDIEEDAAAALLAAEPALAEGGVDILKIAHHGARNGGTAVLEAIAPSLALISVGEDNDYGHPHPVIIDALARLGIATARTDELGSFTVEVVGDTVEVRTLR</sequence>
<dbReference type="PANTHER" id="PTHR30619">
    <property type="entry name" value="DNA INTERNALIZATION/COMPETENCE PROTEIN COMEC/REC2"/>
    <property type="match status" value="1"/>
</dbReference>
<protein>
    <submittedName>
        <fullName evidence="2">MBL fold metallo-hydrolase</fullName>
    </submittedName>
</protein>
<dbReference type="SUPFAM" id="SSF56281">
    <property type="entry name" value="Metallo-hydrolase/oxidoreductase"/>
    <property type="match status" value="1"/>
</dbReference>
<dbReference type="PANTHER" id="PTHR30619:SF1">
    <property type="entry name" value="RECOMBINATION PROTEIN 2"/>
    <property type="match status" value="1"/>
</dbReference>
<dbReference type="EMBL" id="JAROCG010000001">
    <property type="protein sequence ID" value="MDN4611484.1"/>
    <property type="molecule type" value="Genomic_DNA"/>
</dbReference>
<dbReference type="SMART" id="SM00849">
    <property type="entry name" value="Lactamase_B"/>
    <property type="match status" value="1"/>
</dbReference>
<comment type="caution">
    <text evidence="2">The sequence shown here is derived from an EMBL/GenBank/DDBJ whole genome shotgun (WGS) entry which is preliminary data.</text>
</comment>
<keyword evidence="3" id="KW-1185">Reference proteome</keyword>
<reference evidence="2" key="1">
    <citation type="submission" date="2023-06" db="EMBL/GenBank/DDBJ databases">
        <title>MT1 and MT2 Draft Genomes of Novel Species.</title>
        <authorList>
            <person name="Venkateswaran K."/>
        </authorList>
    </citation>
    <scope>NUCLEOTIDE SEQUENCE</scope>
    <source>
        <strain evidence="2">IIF3SC-B10</strain>
    </source>
</reference>
<dbReference type="Gene3D" id="3.60.15.10">
    <property type="entry name" value="Ribonuclease Z/Hydroxyacylglutathione hydrolase-like"/>
    <property type="match status" value="1"/>
</dbReference>
<evidence type="ECO:0000313" key="3">
    <source>
        <dbReference type="Proteomes" id="UP001174209"/>
    </source>
</evidence>